<evidence type="ECO:0000256" key="4">
    <source>
        <dbReference type="ARBA" id="ARBA00022692"/>
    </source>
</evidence>
<evidence type="ECO:0000256" key="6">
    <source>
        <dbReference type="ARBA" id="ARBA00023034"/>
    </source>
</evidence>
<keyword evidence="8 9" id="KW-0325">Glycoprotein</keyword>
<feature type="transmembrane region" description="Helical" evidence="9">
    <location>
        <begin position="7"/>
        <end position="26"/>
    </location>
</feature>
<organism evidence="10 11">
    <name type="scientific">Mya arenaria</name>
    <name type="common">Soft-shell clam</name>
    <dbReference type="NCBI Taxonomy" id="6604"/>
    <lineage>
        <taxon>Eukaryota</taxon>
        <taxon>Metazoa</taxon>
        <taxon>Spiralia</taxon>
        <taxon>Lophotrochozoa</taxon>
        <taxon>Mollusca</taxon>
        <taxon>Bivalvia</taxon>
        <taxon>Autobranchia</taxon>
        <taxon>Heteroconchia</taxon>
        <taxon>Euheterodonta</taxon>
        <taxon>Imparidentia</taxon>
        <taxon>Neoheterodontei</taxon>
        <taxon>Myida</taxon>
        <taxon>Myoidea</taxon>
        <taxon>Myidae</taxon>
        <taxon>Mya</taxon>
    </lineage>
</organism>
<evidence type="ECO:0000256" key="9">
    <source>
        <dbReference type="RuleBase" id="RU364020"/>
    </source>
</evidence>
<keyword evidence="3 9" id="KW-0808">Transferase</keyword>
<evidence type="ECO:0000313" key="10">
    <source>
        <dbReference type="EMBL" id="WAR15864.1"/>
    </source>
</evidence>
<comment type="similarity">
    <text evidence="2 9">Belongs to the sulfotransferase 2 family.</text>
</comment>
<name>A0ABY7F3U1_MYAAR</name>
<accession>A0ABY7F3U1</accession>
<evidence type="ECO:0000256" key="5">
    <source>
        <dbReference type="ARBA" id="ARBA00022989"/>
    </source>
</evidence>
<evidence type="ECO:0000256" key="2">
    <source>
        <dbReference type="ARBA" id="ARBA00006339"/>
    </source>
</evidence>
<sequence>MVRLQLSAVLSCMVLCGFIAMMFLVYTDVPQQFTLIEDHGLREVYNDNAQDVKAVGFEQLAGEIKMKLIRDRFKTRRRVLNETCFKYESIVYKYLPCELKKTKFDLKYVEDGGLIYCAIPKTGSTFWKRVMHVIGGWGNTTNPIEIRSEDADKVGGFSTMEDKNFTEIRDLFEFSKTVMFVRDPFTRLFSAWLDKFYSPNPFYWKYGGTNIVTRQRFYANNTTEEKSEDSSEDETNGAVQLIKRSLSNDEETEDANTTTQKPPVKCGYDVSFEEFISYVVGFRQNSTCLDEHFSPNYKHCMPCTFEYEYIGKYETFKEETVFLLNELNLTEKVKIPDFEKDANLDAITGLTEWVFLQEKKIEECGVTFRCALFRTFKRLQSRGVISKSVPFPYDNNTDINIITEDIFRNDLLRLSKIGTKAEKRKNRQESILKAFKSLPKQLLEKLKESLRVDLEMFDYNDSPEYLEGEVTSFDYFENCLGDE</sequence>
<dbReference type="PANTHER" id="PTHR12137:SF54">
    <property type="entry name" value="CARBOHYDRATE SULFOTRANSFERASE"/>
    <property type="match status" value="1"/>
</dbReference>
<dbReference type="Pfam" id="PF03567">
    <property type="entry name" value="Sulfotransfer_2"/>
    <property type="match status" value="1"/>
</dbReference>
<keyword evidence="11" id="KW-1185">Reference proteome</keyword>
<reference evidence="10" key="1">
    <citation type="submission" date="2022-11" db="EMBL/GenBank/DDBJ databases">
        <title>Centuries of genome instability and evolution in soft-shell clam transmissible cancer (bioRxiv).</title>
        <authorList>
            <person name="Hart S.F.M."/>
            <person name="Yonemitsu M.A."/>
            <person name="Giersch R.M."/>
            <person name="Beal B.F."/>
            <person name="Arriagada G."/>
            <person name="Davis B.W."/>
            <person name="Ostrander E.A."/>
            <person name="Goff S.P."/>
            <person name="Metzger M.J."/>
        </authorList>
    </citation>
    <scope>NUCLEOTIDE SEQUENCE</scope>
    <source>
        <strain evidence="10">MELC-2E11</strain>
        <tissue evidence="10">Siphon/mantle</tissue>
    </source>
</reference>
<dbReference type="PANTHER" id="PTHR12137">
    <property type="entry name" value="CARBOHYDRATE SULFOTRANSFERASE"/>
    <property type="match status" value="1"/>
</dbReference>
<dbReference type="Proteomes" id="UP001164746">
    <property type="component" value="Chromosome 10"/>
</dbReference>
<keyword evidence="9" id="KW-0735">Signal-anchor</keyword>
<comment type="subcellular location">
    <subcellularLocation>
        <location evidence="1 9">Golgi apparatus membrane</location>
        <topology evidence="1 9">Single-pass type II membrane protein</topology>
    </subcellularLocation>
</comment>
<proteinExistence type="inferred from homology"/>
<dbReference type="EMBL" id="CP111021">
    <property type="protein sequence ID" value="WAR15864.1"/>
    <property type="molecule type" value="Genomic_DNA"/>
</dbReference>
<evidence type="ECO:0000256" key="8">
    <source>
        <dbReference type="ARBA" id="ARBA00023180"/>
    </source>
</evidence>
<keyword evidence="5 9" id="KW-1133">Transmembrane helix</keyword>
<evidence type="ECO:0000256" key="1">
    <source>
        <dbReference type="ARBA" id="ARBA00004323"/>
    </source>
</evidence>
<dbReference type="InterPro" id="IPR018011">
    <property type="entry name" value="Carb_sulfotrans_8-10"/>
</dbReference>
<evidence type="ECO:0000256" key="3">
    <source>
        <dbReference type="ARBA" id="ARBA00022679"/>
    </source>
</evidence>
<dbReference type="EC" id="2.8.2.-" evidence="9"/>
<keyword evidence="6 9" id="KW-0333">Golgi apparatus</keyword>
<keyword evidence="4 9" id="KW-0812">Transmembrane</keyword>
<evidence type="ECO:0000313" key="11">
    <source>
        <dbReference type="Proteomes" id="UP001164746"/>
    </source>
</evidence>
<dbReference type="InterPro" id="IPR005331">
    <property type="entry name" value="Sulfotransferase"/>
</dbReference>
<keyword evidence="9" id="KW-0119">Carbohydrate metabolism</keyword>
<protein>
    <recommendedName>
        <fullName evidence="9">Carbohydrate sulfotransferase</fullName>
        <ecNumber evidence="9">2.8.2.-</ecNumber>
    </recommendedName>
</protein>
<gene>
    <name evidence="10" type="ORF">MAR_030458</name>
</gene>
<keyword evidence="7 9" id="KW-0472">Membrane</keyword>
<evidence type="ECO:0000256" key="7">
    <source>
        <dbReference type="ARBA" id="ARBA00023136"/>
    </source>
</evidence>